<keyword evidence="2" id="KW-1185">Reference proteome</keyword>
<dbReference type="PROSITE" id="PS50089">
    <property type="entry name" value="ZF_RING_2"/>
    <property type="match status" value="1"/>
</dbReference>
<reference evidence="1" key="2">
    <citation type="submission" date="2022-06" db="UniProtKB">
        <authorList>
            <consortium name="EnsemblMetazoa"/>
        </authorList>
    </citation>
    <scope>IDENTIFICATION</scope>
    <source>
        <strain evidence="1">PS312</strain>
    </source>
</reference>
<proteinExistence type="predicted"/>
<sequence length="354" mass="41303">MAGLEEASSSTYEPASPQQHHKNFMPVRYIMEHTICTLCGKRLDQAKHDEPLCTTTSCNSHIFHLDCIKKYEDRMHKCDVCRAHFRIFEVRREQQPKTKPGQSQSPKEPKSEKKKKNKRFLRILKFIRKSNKQPRENGKCLQEKIEQQRRHFDGGARIEEEEEDGAKPFSHHQSQAMSLSKISLRPLRPSSLLSFVLRNSSNGARALPPAAVKQLSLPSESGFFSYTRNWSRDKKYDLSRAPQKGDTPMSFFLRRLGHAYEAWPLFVLTGAWVVLFFYACYISFTKTEIWLDRSKDTAPWDWSRIKDKYTKLHTVVFESVALFGLQKTDTHKRLEIMEILQDEMMEAAKKRGTR</sequence>
<dbReference type="EnsemblMetazoa" id="PPA17087.1">
    <property type="protein sequence ID" value="PPA17087.1"/>
    <property type="gene ID" value="WBGene00106641"/>
</dbReference>
<name>A0A2A6BDR3_PRIPA</name>
<accession>A0A2A6BDR3</accession>
<organism evidence="1 2">
    <name type="scientific">Pristionchus pacificus</name>
    <name type="common">Parasitic nematode worm</name>
    <dbReference type="NCBI Taxonomy" id="54126"/>
    <lineage>
        <taxon>Eukaryota</taxon>
        <taxon>Metazoa</taxon>
        <taxon>Ecdysozoa</taxon>
        <taxon>Nematoda</taxon>
        <taxon>Chromadorea</taxon>
        <taxon>Rhabditida</taxon>
        <taxon>Rhabditina</taxon>
        <taxon>Diplogasteromorpha</taxon>
        <taxon>Diplogasteroidea</taxon>
        <taxon>Neodiplogasteridae</taxon>
        <taxon>Pristionchus</taxon>
    </lineage>
</organism>
<dbReference type="SUPFAM" id="SSF57850">
    <property type="entry name" value="RING/U-box"/>
    <property type="match status" value="1"/>
</dbReference>
<dbReference type="AlphaFoldDB" id="A0A2A6BDR3"/>
<protein>
    <submittedName>
        <fullName evidence="1">RING-type domain-containing protein</fullName>
    </submittedName>
</protein>
<reference evidence="2" key="1">
    <citation type="journal article" date="2008" name="Nat. Genet.">
        <title>The Pristionchus pacificus genome provides a unique perspective on nematode lifestyle and parasitism.</title>
        <authorList>
            <person name="Dieterich C."/>
            <person name="Clifton S.W."/>
            <person name="Schuster L.N."/>
            <person name="Chinwalla A."/>
            <person name="Delehaunty K."/>
            <person name="Dinkelacker I."/>
            <person name="Fulton L."/>
            <person name="Fulton R."/>
            <person name="Godfrey J."/>
            <person name="Minx P."/>
            <person name="Mitreva M."/>
            <person name="Roeseler W."/>
            <person name="Tian H."/>
            <person name="Witte H."/>
            <person name="Yang S.P."/>
            <person name="Wilson R.K."/>
            <person name="Sommer R.J."/>
        </authorList>
    </citation>
    <scope>NUCLEOTIDE SEQUENCE [LARGE SCALE GENOMIC DNA]</scope>
    <source>
        <strain evidence="2">PS312</strain>
    </source>
</reference>
<evidence type="ECO:0000313" key="2">
    <source>
        <dbReference type="Proteomes" id="UP000005239"/>
    </source>
</evidence>
<dbReference type="InterPro" id="IPR013083">
    <property type="entry name" value="Znf_RING/FYVE/PHD"/>
</dbReference>
<evidence type="ECO:0000313" key="1">
    <source>
        <dbReference type="EnsemblMetazoa" id="PPA17087.1"/>
    </source>
</evidence>
<dbReference type="Gene3D" id="3.30.40.10">
    <property type="entry name" value="Zinc/RING finger domain, C3HC4 (zinc finger)"/>
    <property type="match status" value="1"/>
</dbReference>
<dbReference type="Proteomes" id="UP000005239">
    <property type="component" value="Unassembled WGS sequence"/>
</dbReference>
<gene>
    <name evidence="1" type="primary">WBGene00106641</name>
</gene>
<accession>A0A8R1YHK1</accession>
<dbReference type="InterPro" id="IPR001841">
    <property type="entry name" value="Znf_RING"/>
</dbReference>